<sequence length="154" mass="17300">MNNIITPLVLVTHRTIRNAISILSQRDPTHGATHSAFLTKTGAWNGSLDKEINWFRTHSLSFDLLKGKVAAIIDDHSQIEGRGYSIVVFCNEPETFEIGIRNYADNSMKSTKYTLATFFPTSFLEQFQEGTLLALVGDRVESAIAPKRRDKPMK</sequence>
<dbReference type="Proteomes" id="UP001367508">
    <property type="component" value="Unassembled WGS sequence"/>
</dbReference>
<name>A0AAN9LRE3_CANGL</name>
<evidence type="ECO:0000313" key="3">
    <source>
        <dbReference type="Proteomes" id="UP001367508"/>
    </source>
</evidence>
<protein>
    <recommendedName>
        <fullName evidence="1">P-type ATPase N-terminal domain-containing protein</fullName>
    </recommendedName>
</protein>
<evidence type="ECO:0000259" key="1">
    <source>
        <dbReference type="Pfam" id="PF16209"/>
    </source>
</evidence>
<proteinExistence type="predicted"/>
<evidence type="ECO:0000313" key="2">
    <source>
        <dbReference type="EMBL" id="KAK7338848.1"/>
    </source>
</evidence>
<dbReference type="EMBL" id="JAYMYQ010000004">
    <property type="protein sequence ID" value="KAK7338848.1"/>
    <property type="molecule type" value="Genomic_DNA"/>
</dbReference>
<dbReference type="AlphaFoldDB" id="A0AAN9LRE3"/>
<dbReference type="Pfam" id="PF16209">
    <property type="entry name" value="PhoLip_ATPase_N"/>
    <property type="match status" value="1"/>
</dbReference>
<organism evidence="2 3">
    <name type="scientific">Canavalia gladiata</name>
    <name type="common">Sword bean</name>
    <name type="synonym">Dolichos gladiatus</name>
    <dbReference type="NCBI Taxonomy" id="3824"/>
    <lineage>
        <taxon>Eukaryota</taxon>
        <taxon>Viridiplantae</taxon>
        <taxon>Streptophyta</taxon>
        <taxon>Embryophyta</taxon>
        <taxon>Tracheophyta</taxon>
        <taxon>Spermatophyta</taxon>
        <taxon>Magnoliopsida</taxon>
        <taxon>eudicotyledons</taxon>
        <taxon>Gunneridae</taxon>
        <taxon>Pentapetalae</taxon>
        <taxon>rosids</taxon>
        <taxon>fabids</taxon>
        <taxon>Fabales</taxon>
        <taxon>Fabaceae</taxon>
        <taxon>Papilionoideae</taxon>
        <taxon>50 kb inversion clade</taxon>
        <taxon>NPAAA clade</taxon>
        <taxon>indigoferoid/millettioid clade</taxon>
        <taxon>Phaseoleae</taxon>
        <taxon>Canavalia</taxon>
    </lineage>
</organism>
<comment type="caution">
    <text evidence="2">The sequence shown here is derived from an EMBL/GenBank/DDBJ whole genome shotgun (WGS) entry which is preliminary data.</text>
</comment>
<dbReference type="InterPro" id="IPR032631">
    <property type="entry name" value="P-type_ATPase_N"/>
</dbReference>
<reference evidence="2 3" key="1">
    <citation type="submission" date="2024-01" db="EMBL/GenBank/DDBJ databases">
        <title>The genomes of 5 underutilized Papilionoideae crops provide insights into root nodulation and disease resistanc.</title>
        <authorList>
            <person name="Jiang F."/>
        </authorList>
    </citation>
    <scope>NUCLEOTIDE SEQUENCE [LARGE SCALE GENOMIC DNA]</scope>
    <source>
        <strain evidence="2">LVBAO_FW01</strain>
        <tissue evidence="2">Leaves</tissue>
    </source>
</reference>
<keyword evidence="3" id="KW-1185">Reference proteome</keyword>
<accession>A0AAN9LRE3</accession>
<gene>
    <name evidence="2" type="ORF">VNO77_19482</name>
</gene>
<feature type="domain" description="P-type ATPase N-terminal" evidence="1">
    <location>
        <begin position="88"/>
        <end position="128"/>
    </location>
</feature>